<feature type="compositionally biased region" description="Polar residues" evidence="1">
    <location>
        <begin position="63"/>
        <end position="72"/>
    </location>
</feature>
<feature type="compositionally biased region" description="Basic and acidic residues" evidence="1">
    <location>
        <begin position="18"/>
        <end position="28"/>
    </location>
</feature>
<dbReference type="Proteomes" id="UP001497644">
    <property type="component" value="Unassembled WGS sequence"/>
</dbReference>
<name>A0AAV2N048_9HYME</name>
<comment type="caution">
    <text evidence="2">The sequence shown here is derived from an EMBL/GenBank/DDBJ whole genome shotgun (WGS) entry which is preliminary data.</text>
</comment>
<protein>
    <submittedName>
        <fullName evidence="2">Uncharacterized protein</fullName>
    </submittedName>
</protein>
<organism evidence="2 3">
    <name type="scientific">Lasius platythorax</name>
    <dbReference type="NCBI Taxonomy" id="488582"/>
    <lineage>
        <taxon>Eukaryota</taxon>
        <taxon>Metazoa</taxon>
        <taxon>Ecdysozoa</taxon>
        <taxon>Arthropoda</taxon>
        <taxon>Hexapoda</taxon>
        <taxon>Insecta</taxon>
        <taxon>Pterygota</taxon>
        <taxon>Neoptera</taxon>
        <taxon>Endopterygota</taxon>
        <taxon>Hymenoptera</taxon>
        <taxon>Apocrita</taxon>
        <taxon>Aculeata</taxon>
        <taxon>Formicoidea</taxon>
        <taxon>Formicidae</taxon>
        <taxon>Formicinae</taxon>
        <taxon>Lasius</taxon>
        <taxon>Lasius</taxon>
    </lineage>
</organism>
<evidence type="ECO:0000313" key="3">
    <source>
        <dbReference type="Proteomes" id="UP001497644"/>
    </source>
</evidence>
<evidence type="ECO:0000313" key="2">
    <source>
        <dbReference type="EMBL" id="CAL1672974.1"/>
    </source>
</evidence>
<accession>A0AAV2N048</accession>
<keyword evidence="3" id="KW-1185">Reference proteome</keyword>
<gene>
    <name evidence="2" type="ORF">LPLAT_LOCUS14723</name>
</gene>
<feature type="compositionally biased region" description="Basic and acidic residues" evidence="1">
    <location>
        <begin position="52"/>
        <end position="62"/>
    </location>
</feature>
<evidence type="ECO:0000256" key="1">
    <source>
        <dbReference type="SAM" id="MobiDB-lite"/>
    </source>
</evidence>
<reference evidence="2" key="1">
    <citation type="submission" date="2024-04" db="EMBL/GenBank/DDBJ databases">
        <authorList>
            <consortium name="Molecular Ecology Group"/>
        </authorList>
    </citation>
    <scope>NUCLEOTIDE SEQUENCE</scope>
</reference>
<dbReference type="AlphaFoldDB" id="A0AAV2N048"/>
<feature type="region of interest" description="Disordered" evidence="1">
    <location>
        <begin position="52"/>
        <end position="72"/>
    </location>
</feature>
<feature type="region of interest" description="Disordered" evidence="1">
    <location>
        <begin position="1"/>
        <end position="28"/>
    </location>
</feature>
<proteinExistence type="predicted"/>
<dbReference type="EMBL" id="CAXIPU020001273">
    <property type="protein sequence ID" value="CAL1672974.1"/>
    <property type="molecule type" value="Genomic_DNA"/>
</dbReference>
<sequence>MKSKFEKSKNGNSNQHSGRSDNKEEHRFEPNKERFCTYCHKKNHSKEECFKLKKKKDSERKSQPSQPSTAATVSAVKRQISTQTILSQWLRQLIIELF</sequence>